<evidence type="ECO:0000313" key="4">
    <source>
        <dbReference type="Proteomes" id="UP000727993"/>
    </source>
</evidence>
<dbReference type="PANTHER" id="PTHR42879:SF6">
    <property type="entry name" value="NADPH-DEPENDENT REDUCTASE BACG"/>
    <property type="match status" value="1"/>
</dbReference>
<organism evidence="3 4">
    <name type="scientific">Candidatus Neomicrothrix subdominans</name>
    <dbReference type="NCBI Taxonomy" id="2954438"/>
    <lineage>
        <taxon>Bacteria</taxon>
        <taxon>Bacillati</taxon>
        <taxon>Actinomycetota</taxon>
        <taxon>Acidimicrobiia</taxon>
        <taxon>Acidimicrobiales</taxon>
        <taxon>Microthrixaceae</taxon>
        <taxon>Candidatus Neomicrothrix</taxon>
    </lineage>
</organism>
<gene>
    <name evidence="3" type="ORF">IPN02_12415</name>
</gene>
<dbReference type="InterPro" id="IPR002347">
    <property type="entry name" value="SDR_fam"/>
</dbReference>
<protein>
    <submittedName>
        <fullName evidence="3">SDR family oxidoreductase</fullName>
    </submittedName>
</protein>
<dbReference type="PRINTS" id="PR00081">
    <property type="entry name" value="GDHRDH"/>
</dbReference>
<comment type="similarity">
    <text evidence="1">Belongs to the short-chain dehydrogenases/reductases (SDR) family.</text>
</comment>
<name>A0A936NDF3_9ACTN</name>
<dbReference type="PANTHER" id="PTHR42879">
    <property type="entry name" value="3-OXOACYL-(ACYL-CARRIER-PROTEIN) REDUCTASE"/>
    <property type="match status" value="1"/>
</dbReference>
<reference evidence="3 4" key="1">
    <citation type="submission" date="2020-10" db="EMBL/GenBank/DDBJ databases">
        <title>Connecting structure to function with the recovery of over 1000 high-quality activated sludge metagenome-assembled genomes encoding full-length rRNA genes using long-read sequencing.</title>
        <authorList>
            <person name="Singleton C.M."/>
            <person name="Petriglieri F."/>
            <person name="Kristensen J.M."/>
            <person name="Kirkegaard R.H."/>
            <person name="Michaelsen T.Y."/>
            <person name="Andersen M.H."/>
            <person name="Karst S.M."/>
            <person name="Dueholm M.S."/>
            <person name="Nielsen P.H."/>
            <person name="Albertsen M."/>
        </authorList>
    </citation>
    <scope>NUCLEOTIDE SEQUENCE [LARGE SCALE GENOMIC DNA]</scope>
    <source>
        <strain evidence="3">Lyne_18-Q3-R50-59_MAXAC.006</strain>
    </source>
</reference>
<comment type="caution">
    <text evidence="3">The sequence shown here is derived from an EMBL/GenBank/DDBJ whole genome shotgun (WGS) entry which is preliminary data.</text>
</comment>
<evidence type="ECO:0000256" key="1">
    <source>
        <dbReference type="ARBA" id="ARBA00006484"/>
    </source>
</evidence>
<dbReference type="AlphaFoldDB" id="A0A936NDF3"/>
<evidence type="ECO:0000256" key="2">
    <source>
        <dbReference type="ARBA" id="ARBA00023002"/>
    </source>
</evidence>
<dbReference type="Pfam" id="PF13561">
    <property type="entry name" value="adh_short_C2"/>
    <property type="match status" value="1"/>
</dbReference>
<accession>A0A936NDF3</accession>
<keyword evidence="2" id="KW-0560">Oxidoreductase</keyword>
<dbReference type="SUPFAM" id="SSF51735">
    <property type="entry name" value="NAD(P)-binding Rossmann-fold domains"/>
    <property type="match status" value="1"/>
</dbReference>
<sequence>MDLGISGRGAAVAAASSGLGYATAEALAANGVRVAICGRDQQRLDGAVESLRAGGGEVVGIRCDVSGLEGGRGFVIEAIERLGGVDILVANAGGPPAGGFGSTASEEYAKAFELNALSTVGMCEAAVPAMREAGWGRVLAITSASVRQPTPALMLSTMARAGATGFLKSLALEIAADGVTVNSIQPGLHATDRLRSLYGDNIDKAADDVPMRRVGETADFGQIAAFLCSEQAGYLTGAAVPVDGGRSDGFQ</sequence>
<dbReference type="Gene3D" id="3.40.50.720">
    <property type="entry name" value="NAD(P)-binding Rossmann-like Domain"/>
    <property type="match status" value="1"/>
</dbReference>
<dbReference type="Proteomes" id="UP000727993">
    <property type="component" value="Unassembled WGS sequence"/>
</dbReference>
<dbReference type="InterPro" id="IPR036291">
    <property type="entry name" value="NAD(P)-bd_dom_sf"/>
</dbReference>
<proteinExistence type="inferred from homology"/>
<dbReference type="GO" id="GO:0016491">
    <property type="term" value="F:oxidoreductase activity"/>
    <property type="evidence" value="ECO:0007669"/>
    <property type="project" value="UniProtKB-KW"/>
</dbReference>
<evidence type="ECO:0000313" key="3">
    <source>
        <dbReference type="EMBL" id="MBK9297609.1"/>
    </source>
</evidence>
<dbReference type="EMBL" id="JADJZA010000007">
    <property type="protein sequence ID" value="MBK9297609.1"/>
    <property type="molecule type" value="Genomic_DNA"/>
</dbReference>
<dbReference type="InterPro" id="IPR050259">
    <property type="entry name" value="SDR"/>
</dbReference>
<dbReference type="FunFam" id="3.40.50.720:FF:000084">
    <property type="entry name" value="Short-chain dehydrogenase reductase"/>
    <property type="match status" value="1"/>
</dbReference>